<name>D5U7I3_BRAM5</name>
<dbReference type="InterPro" id="IPR050134">
    <property type="entry name" value="NAD-dep_sirtuin_deacylases"/>
</dbReference>
<reference evidence="5 6" key="1">
    <citation type="journal article" date="2010" name="Stand. Genomic Sci.">
        <title>Complete genome sequence of Brachyspira murdochii type strain (56-150).</title>
        <authorList>
            <person name="Pati A."/>
            <person name="Sikorski J."/>
            <person name="Gronow S."/>
            <person name="Munk C."/>
            <person name="Lapidus A."/>
            <person name="Copeland A."/>
            <person name="Glavina Del Tio T."/>
            <person name="Nolan M."/>
            <person name="Lucas S."/>
            <person name="Chen F."/>
            <person name="Tice H."/>
            <person name="Cheng J.F."/>
            <person name="Han C."/>
            <person name="Detter J.C."/>
            <person name="Bruce D."/>
            <person name="Tapia R."/>
            <person name="Goodwin L."/>
            <person name="Pitluck S."/>
            <person name="Liolios K."/>
            <person name="Ivanova N."/>
            <person name="Mavromatis K."/>
            <person name="Mikhailova N."/>
            <person name="Chen A."/>
            <person name="Palaniappan K."/>
            <person name="Land M."/>
            <person name="Hauser L."/>
            <person name="Chang Y.J."/>
            <person name="Jeffries C.D."/>
            <person name="Spring S."/>
            <person name="Rohde M."/>
            <person name="Goker M."/>
            <person name="Bristow J."/>
            <person name="Eisen J.A."/>
            <person name="Markowitz V."/>
            <person name="Hugenholtz P."/>
            <person name="Kyrpides N.C."/>
            <person name="Klenk H.P."/>
        </authorList>
    </citation>
    <scope>NUCLEOTIDE SEQUENCE [LARGE SCALE GENOMIC DNA]</scope>
    <source>
        <strain evidence="6">ATCC 51284 / DSM 12563 / 56-150</strain>
    </source>
</reference>
<dbReference type="RefSeq" id="WP_013113197.1">
    <property type="nucleotide sequence ID" value="NC_014150.1"/>
</dbReference>
<dbReference type="AlphaFoldDB" id="D5U7I3"/>
<dbReference type="GO" id="GO:0046872">
    <property type="term" value="F:metal ion binding"/>
    <property type="evidence" value="ECO:0007669"/>
    <property type="project" value="UniProtKB-KW"/>
</dbReference>
<keyword evidence="3" id="KW-0479">Metal-binding</keyword>
<dbReference type="InterPro" id="IPR026590">
    <property type="entry name" value="Ssirtuin_cat_dom"/>
</dbReference>
<dbReference type="STRING" id="526224.Bmur_0671"/>
<dbReference type="PROSITE" id="PS50305">
    <property type="entry name" value="SIRTUIN"/>
    <property type="match status" value="1"/>
</dbReference>
<organism evidence="5 6">
    <name type="scientific">Brachyspira murdochii (strain ATCC 51284 / DSM 12563 / 56-150)</name>
    <name type="common">Serpulina murdochii</name>
    <dbReference type="NCBI Taxonomy" id="526224"/>
    <lineage>
        <taxon>Bacteria</taxon>
        <taxon>Pseudomonadati</taxon>
        <taxon>Spirochaetota</taxon>
        <taxon>Spirochaetia</taxon>
        <taxon>Brachyspirales</taxon>
        <taxon>Brachyspiraceae</taxon>
        <taxon>Brachyspira</taxon>
    </lineage>
</organism>
<dbReference type="GO" id="GO:0017136">
    <property type="term" value="F:histone deacetylase activity, NAD-dependent"/>
    <property type="evidence" value="ECO:0007669"/>
    <property type="project" value="TreeGrafter"/>
</dbReference>
<dbReference type="Proteomes" id="UP000001915">
    <property type="component" value="Chromosome"/>
</dbReference>
<evidence type="ECO:0000259" key="4">
    <source>
        <dbReference type="PROSITE" id="PS50305"/>
    </source>
</evidence>
<dbReference type="Gene3D" id="3.30.1600.10">
    <property type="entry name" value="SIR2/SIRT2 'Small Domain"/>
    <property type="match status" value="1"/>
</dbReference>
<evidence type="ECO:0000313" key="5">
    <source>
        <dbReference type="EMBL" id="ADG70771.1"/>
    </source>
</evidence>
<dbReference type="InterPro" id="IPR026591">
    <property type="entry name" value="Sirtuin_cat_small_dom_sf"/>
</dbReference>
<dbReference type="OrthoDB" id="394960at2"/>
<dbReference type="GO" id="GO:0070403">
    <property type="term" value="F:NAD+ binding"/>
    <property type="evidence" value="ECO:0007669"/>
    <property type="project" value="TreeGrafter"/>
</dbReference>
<feature type="binding site" evidence="3">
    <location>
        <position position="138"/>
    </location>
    <ligand>
        <name>Zn(2+)</name>
        <dbReference type="ChEBI" id="CHEBI:29105"/>
    </ligand>
</feature>
<dbReference type="PANTHER" id="PTHR11085:SF10">
    <property type="entry name" value="NAD-DEPENDENT PROTEIN DEACYLASE SIRTUIN-5, MITOCHONDRIAL-RELATED"/>
    <property type="match status" value="1"/>
</dbReference>
<feature type="binding site" evidence="3">
    <location>
        <position position="173"/>
    </location>
    <ligand>
        <name>Zn(2+)</name>
        <dbReference type="ChEBI" id="CHEBI:29105"/>
    </ligand>
</feature>
<feature type="binding site" evidence="3">
    <location>
        <position position="176"/>
    </location>
    <ligand>
        <name>Zn(2+)</name>
        <dbReference type="ChEBI" id="CHEBI:29105"/>
    </ligand>
</feature>
<protein>
    <recommendedName>
        <fullName evidence="4">Deacetylase sirtuin-type domain-containing protein</fullName>
    </recommendedName>
</protein>
<feature type="binding site" evidence="3">
    <location>
        <position position="142"/>
    </location>
    <ligand>
        <name>Zn(2+)</name>
        <dbReference type="ChEBI" id="CHEBI:29105"/>
    </ligand>
</feature>
<dbReference type="eggNOG" id="COG0846">
    <property type="taxonomic scope" value="Bacteria"/>
</dbReference>
<dbReference type="SUPFAM" id="SSF52467">
    <property type="entry name" value="DHS-like NAD/FAD-binding domain"/>
    <property type="match status" value="1"/>
</dbReference>
<proteinExistence type="predicted"/>
<gene>
    <name evidence="5" type="ordered locus">Bmur_0671</name>
</gene>
<sequence>MNDKLELIKKLKSSIEKSDYILIGAGAGLSVSAGFPYDGERFNKYFSEYKDRYGLTDMYSAGFYKYPTLEDFWGYFSLFVYVNRYDIPADETHLNLLEIIKNKNYFVITTNVDGRFEEAKFDKEKLFKVQGDYSLFQCSVPCRQETFYNEKQIREMVKSRKDLKISKELIPKCPHCGKNMTMNLRCDNTFVQDDNWYNSMDRYKKFLDEAENKNILFLELGVGYNTPAIIKYSFWDMALKNENSIYASVNLNDSYAPDNLKERSICINDDISKVLEYIKVKKISCNT</sequence>
<evidence type="ECO:0000256" key="1">
    <source>
        <dbReference type="ARBA" id="ARBA00022679"/>
    </source>
</evidence>
<feature type="domain" description="Deacetylase sirtuin-type" evidence="4">
    <location>
        <begin position="1"/>
        <end position="287"/>
    </location>
</feature>
<dbReference type="HOGENOM" id="CLU_071599_0_0_12"/>
<evidence type="ECO:0000256" key="3">
    <source>
        <dbReference type="PROSITE-ProRule" id="PRU00236"/>
    </source>
</evidence>
<keyword evidence="3" id="KW-0862">Zinc</keyword>
<keyword evidence="2" id="KW-0520">NAD</keyword>
<accession>D5U7I3</accession>
<dbReference type="EMBL" id="CP001959">
    <property type="protein sequence ID" value="ADG70771.1"/>
    <property type="molecule type" value="Genomic_DNA"/>
</dbReference>
<dbReference type="InterPro" id="IPR029035">
    <property type="entry name" value="DHS-like_NAD/FAD-binding_dom"/>
</dbReference>
<dbReference type="Gene3D" id="3.40.50.1220">
    <property type="entry name" value="TPP-binding domain"/>
    <property type="match status" value="1"/>
</dbReference>
<evidence type="ECO:0000313" key="6">
    <source>
        <dbReference type="Proteomes" id="UP000001915"/>
    </source>
</evidence>
<evidence type="ECO:0000256" key="2">
    <source>
        <dbReference type="ARBA" id="ARBA00023027"/>
    </source>
</evidence>
<dbReference type="KEGG" id="brm:Bmur_0671"/>
<keyword evidence="1" id="KW-0808">Transferase</keyword>
<comment type="caution">
    <text evidence="3">Lacks conserved residue(s) required for the propagation of feature annotation.</text>
</comment>
<dbReference type="PANTHER" id="PTHR11085">
    <property type="entry name" value="NAD-DEPENDENT PROTEIN DEACYLASE SIRTUIN-5, MITOCHONDRIAL-RELATED"/>
    <property type="match status" value="1"/>
</dbReference>